<dbReference type="PANTHER" id="PTHR43215">
    <property type="entry name" value="RADIAL SPOKE HEAD 1 HOMOLOG"/>
    <property type="match status" value="1"/>
</dbReference>
<proteinExistence type="predicted"/>
<sequence length="427" mass="48770">METRERISKKVFPNGDVYLGKIKGMLPDGEGKYTWSDGTIYEGDWEEGKMTGKGQIFWSTGATYVGDLSGGYFHGLGTFNGSDGSVYSGSWRMNIQHGLGRKQYQNSDIYDGLWKEGVHEGSGRYTWSNGNMYIGNWKAGKMCGRGVMKWTNGDLFDGFWDNGLRCGSGFYRFADGCYYFGTWTKGLKDGQGTFYPTGSKHLSLSMRFNIGRNENKSKGVLSHSSSLNSEVSVRPSFRRSISERISINGFLRGLGRILHMTTSLDEDWSLCDSTREISSCDTPCMLSHTSDDGQHEMQDNSVVAYEREYIQGVLVKEKIINITRLSHKSKQLSKFHAKEVKQRSFRHSFKVQKSYYLMLNLQIGIRYNVGKITPVPMREVRSSDFGDQARIRMYFPRKGSRFTPSHHSINFYWKDYCPMVFRYLVIS</sequence>
<dbReference type="SUPFAM" id="SSF56104">
    <property type="entry name" value="SAICAR synthase-like"/>
    <property type="match status" value="1"/>
</dbReference>
<reference evidence="2 3" key="1">
    <citation type="submission" date="2024-02" db="EMBL/GenBank/DDBJ databases">
        <authorList>
            <person name="Vignale AGUSTIN F."/>
            <person name="Sosa J E."/>
            <person name="Modenutti C."/>
        </authorList>
    </citation>
    <scope>NUCLEOTIDE SEQUENCE [LARGE SCALE GENOMIC DNA]</scope>
</reference>
<gene>
    <name evidence="2" type="ORF">ILEXP_LOCUS49486</name>
</gene>
<evidence type="ECO:0000256" key="1">
    <source>
        <dbReference type="ARBA" id="ARBA00022737"/>
    </source>
</evidence>
<dbReference type="Gene3D" id="2.20.110.10">
    <property type="entry name" value="Histone H3 K4-specific methyltransferase SET7/9 N-terminal domain"/>
    <property type="match status" value="3"/>
</dbReference>
<dbReference type="SMART" id="SM00698">
    <property type="entry name" value="MORN"/>
    <property type="match status" value="8"/>
</dbReference>
<evidence type="ECO:0008006" key="4">
    <source>
        <dbReference type="Google" id="ProtNLM"/>
    </source>
</evidence>
<keyword evidence="1" id="KW-0677">Repeat</keyword>
<evidence type="ECO:0000313" key="2">
    <source>
        <dbReference type="EMBL" id="CAK9179546.1"/>
    </source>
</evidence>
<dbReference type="AlphaFoldDB" id="A0ABC8UD78"/>
<dbReference type="PANTHER" id="PTHR43215:SF14">
    <property type="entry name" value="RADIAL SPOKE HEAD 1 HOMOLOG"/>
    <property type="match status" value="1"/>
</dbReference>
<comment type="caution">
    <text evidence="2">The sequence shown here is derived from an EMBL/GenBank/DDBJ whole genome shotgun (WGS) entry which is preliminary data.</text>
</comment>
<dbReference type="GO" id="GO:0016020">
    <property type="term" value="C:membrane"/>
    <property type="evidence" value="ECO:0007669"/>
    <property type="project" value="UniProtKB-ARBA"/>
</dbReference>
<dbReference type="Proteomes" id="UP001642360">
    <property type="component" value="Unassembled WGS sequence"/>
</dbReference>
<evidence type="ECO:0000313" key="3">
    <source>
        <dbReference type="Proteomes" id="UP001642360"/>
    </source>
</evidence>
<dbReference type="Gene3D" id="3.30.800.10">
    <property type="entry name" value="Phosphatidylinositol Phosphate Kinase II Beta"/>
    <property type="match status" value="1"/>
</dbReference>
<accession>A0ABC8UD78</accession>
<protein>
    <recommendedName>
        <fullName evidence="4">1-phosphatidylinositol-4-phosphate 5-kinase</fullName>
    </recommendedName>
</protein>
<dbReference type="InterPro" id="IPR027484">
    <property type="entry name" value="PInositol-4-P-5-kinase_N"/>
</dbReference>
<keyword evidence="3" id="KW-1185">Reference proteome</keyword>
<dbReference type="InterPro" id="IPR003409">
    <property type="entry name" value="MORN"/>
</dbReference>
<organism evidence="2 3">
    <name type="scientific">Ilex paraguariensis</name>
    <name type="common">yerba mate</name>
    <dbReference type="NCBI Taxonomy" id="185542"/>
    <lineage>
        <taxon>Eukaryota</taxon>
        <taxon>Viridiplantae</taxon>
        <taxon>Streptophyta</taxon>
        <taxon>Embryophyta</taxon>
        <taxon>Tracheophyta</taxon>
        <taxon>Spermatophyta</taxon>
        <taxon>Magnoliopsida</taxon>
        <taxon>eudicotyledons</taxon>
        <taxon>Gunneridae</taxon>
        <taxon>Pentapetalae</taxon>
        <taxon>asterids</taxon>
        <taxon>campanulids</taxon>
        <taxon>Aquifoliales</taxon>
        <taxon>Aquifoliaceae</taxon>
        <taxon>Ilex</taxon>
    </lineage>
</organism>
<name>A0ABC8UD78_9AQUA</name>
<dbReference type="Pfam" id="PF02493">
    <property type="entry name" value="MORN"/>
    <property type="match status" value="8"/>
</dbReference>
<dbReference type="SUPFAM" id="SSF82185">
    <property type="entry name" value="Histone H3 K4-specific methyltransferase SET7/9 N-terminal domain"/>
    <property type="match status" value="2"/>
</dbReference>
<dbReference type="EMBL" id="CAUOFW020007536">
    <property type="protein sequence ID" value="CAK9179546.1"/>
    <property type="molecule type" value="Genomic_DNA"/>
</dbReference>